<dbReference type="EMBL" id="CP060711">
    <property type="protein sequence ID" value="QNN47642.1"/>
    <property type="molecule type" value="Genomic_DNA"/>
</dbReference>
<evidence type="ECO:0000313" key="2">
    <source>
        <dbReference type="EMBL" id="QNN47642.1"/>
    </source>
</evidence>
<dbReference type="AlphaFoldDB" id="A0A7G9QWB7"/>
<keyword evidence="3" id="KW-1185">Reference proteome</keyword>
<dbReference type="GO" id="GO:0006313">
    <property type="term" value="P:DNA transposition"/>
    <property type="evidence" value="ECO:0007669"/>
    <property type="project" value="InterPro"/>
</dbReference>
<name>A0A7G9QWB7_9GAMM</name>
<gene>
    <name evidence="2" type="ORF">H9L17_05770</name>
</gene>
<evidence type="ECO:0000313" key="3">
    <source>
        <dbReference type="Proteomes" id="UP000515977"/>
    </source>
</evidence>
<dbReference type="SUPFAM" id="SSF48295">
    <property type="entry name" value="TrpR-like"/>
    <property type="match status" value="1"/>
</dbReference>
<dbReference type="GO" id="GO:0043565">
    <property type="term" value="F:sequence-specific DNA binding"/>
    <property type="evidence" value="ECO:0007669"/>
    <property type="project" value="InterPro"/>
</dbReference>
<sequence>MNRCFRYSASRKVEAVRRVVEDGCRVCDVAAELGVSEGSLFFWVRRYREFASRAHQRSAGLLPAPPRAETEPVREAGSLVAWLRRANGARDAHPSAASRIPPSPAKRTGMGRT</sequence>
<dbReference type="RefSeq" id="WP_187571387.1">
    <property type="nucleotide sequence ID" value="NZ_CP060711.1"/>
</dbReference>
<dbReference type="Pfam" id="PF01527">
    <property type="entry name" value="HTH_Tnp_1"/>
    <property type="match status" value="1"/>
</dbReference>
<dbReference type="InterPro" id="IPR002514">
    <property type="entry name" value="Transposase_8"/>
</dbReference>
<dbReference type="Proteomes" id="UP000515977">
    <property type="component" value="Chromosome"/>
</dbReference>
<evidence type="ECO:0000256" key="1">
    <source>
        <dbReference type="SAM" id="MobiDB-lite"/>
    </source>
</evidence>
<proteinExistence type="predicted"/>
<reference evidence="2 3" key="1">
    <citation type="submission" date="2020-08" db="EMBL/GenBank/DDBJ databases">
        <title>Genome sequence of Thermomonas brevis KACC 16975T.</title>
        <authorList>
            <person name="Hyun D.-W."/>
            <person name="Bae J.-W."/>
        </authorList>
    </citation>
    <scope>NUCLEOTIDE SEQUENCE [LARGE SCALE GENOMIC DNA]</scope>
    <source>
        <strain evidence="2 3">KACC 16975</strain>
    </source>
</reference>
<organism evidence="2 3">
    <name type="scientific">Thermomonas brevis</name>
    <dbReference type="NCBI Taxonomy" id="215691"/>
    <lineage>
        <taxon>Bacteria</taxon>
        <taxon>Pseudomonadati</taxon>
        <taxon>Pseudomonadota</taxon>
        <taxon>Gammaproteobacteria</taxon>
        <taxon>Lysobacterales</taxon>
        <taxon>Lysobacteraceae</taxon>
        <taxon>Thermomonas</taxon>
    </lineage>
</organism>
<accession>A0A7G9QWB7</accession>
<protein>
    <submittedName>
        <fullName evidence="2">Transposase</fullName>
    </submittedName>
</protein>
<dbReference type="Gene3D" id="1.10.10.10">
    <property type="entry name" value="Winged helix-like DNA-binding domain superfamily/Winged helix DNA-binding domain"/>
    <property type="match status" value="1"/>
</dbReference>
<feature type="region of interest" description="Disordered" evidence="1">
    <location>
        <begin position="89"/>
        <end position="113"/>
    </location>
</feature>
<dbReference type="KEGG" id="tbv:H9L17_05770"/>
<dbReference type="InterPro" id="IPR036388">
    <property type="entry name" value="WH-like_DNA-bd_sf"/>
</dbReference>
<dbReference type="GO" id="GO:0004803">
    <property type="term" value="F:transposase activity"/>
    <property type="evidence" value="ECO:0007669"/>
    <property type="project" value="InterPro"/>
</dbReference>
<dbReference type="InterPro" id="IPR010921">
    <property type="entry name" value="Trp_repressor/repl_initiator"/>
</dbReference>